<keyword evidence="2" id="KW-1185">Reference proteome</keyword>
<evidence type="ECO:0000313" key="2">
    <source>
        <dbReference type="Proteomes" id="UP000821845"/>
    </source>
</evidence>
<accession>A0ACB7SPG8</accession>
<reference evidence="1" key="1">
    <citation type="submission" date="2020-05" db="EMBL/GenBank/DDBJ databases">
        <title>Large-scale comparative analyses of tick genomes elucidate their genetic diversity and vector capacities.</title>
        <authorList>
            <person name="Jia N."/>
            <person name="Wang J."/>
            <person name="Shi W."/>
            <person name="Du L."/>
            <person name="Sun Y."/>
            <person name="Zhan W."/>
            <person name="Jiang J."/>
            <person name="Wang Q."/>
            <person name="Zhang B."/>
            <person name="Ji P."/>
            <person name="Sakyi L.B."/>
            <person name="Cui X."/>
            <person name="Yuan T."/>
            <person name="Jiang B."/>
            <person name="Yang W."/>
            <person name="Lam T.T.-Y."/>
            <person name="Chang Q."/>
            <person name="Ding S."/>
            <person name="Wang X."/>
            <person name="Zhu J."/>
            <person name="Ruan X."/>
            <person name="Zhao L."/>
            <person name="Wei J."/>
            <person name="Que T."/>
            <person name="Du C."/>
            <person name="Cheng J."/>
            <person name="Dai P."/>
            <person name="Han X."/>
            <person name="Huang E."/>
            <person name="Gao Y."/>
            <person name="Liu J."/>
            <person name="Shao H."/>
            <person name="Ye R."/>
            <person name="Li L."/>
            <person name="Wei W."/>
            <person name="Wang X."/>
            <person name="Wang C."/>
            <person name="Yang T."/>
            <person name="Huo Q."/>
            <person name="Li W."/>
            <person name="Guo W."/>
            <person name="Chen H."/>
            <person name="Zhou L."/>
            <person name="Ni X."/>
            <person name="Tian J."/>
            <person name="Zhou Y."/>
            <person name="Sheng Y."/>
            <person name="Liu T."/>
            <person name="Pan Y."/>
            <person name="Xia L."/>
            <person name="Li J."/>
            <person name="Zhao F."/>
            <person name="Cao W."/>
        </authorList>
    </citation>
    <scope>NUCLEOTIDE SEQUENCE</scope>
    <source>
        <strain evidence="1">Hyas-2018</strain>
    </source>
</reference>
<comment type="caution">
    <text evidence="1">The sequence shown here is derived from an EMBL/GenBank/DDBJ whole genome shotgun (WGS) entry which is preliminary data.</text>
</comment>
<dbReference type="EMBL" id="CM023483">
    <property type="protein sequence ID" value="KAH6935017.1"/>
    <property type="molecule type" value="Genomic_DNA"/>
</dbReference>
<organism evidence="1 2">
    <name type="scientific">Hyalomma asiaticum</name>
    <name type="common">Tick</name>
    <dbReference type="NCBI Taxonomy" id="266040"/>
    <lineage>
        <taxon>Eukaryota</taxon>
        <taxon>Metazoa</taxon>
        <taxon>Ecdysozoa</taxon>
        <taxon>Arthropoda</taxon>
        <taxon>Chelicerata</taxon>
        <taxon>Arachnida</taxon>
        <taxon>Acari</taxon>
        <taxon>Parasitiformes</taxon>
        <taxon>Ixodida</taxon>
        <taxon>Ixodoidea</taxon>
        <taxon>Ixodidae</taxon>
        <taxon>Hyalomminae</taxon>
        <taxon>Hyalomma</taxon>
    </lineage>
</organism>
<proteinExistence type="predicted"/>
<dbReference type="Proteomes" id="UP000821845">
    <property type="component" value="Chromosome 3"/>
</dbReference>
<evidence type="ECO:0000313" key="1">
    <source>
        <dbReference type="EMBL" id="KAH6935017.1"/>
    </source>
</evidence>
<name>A0ACB7SPG8_HYAAI</name>
<gene>
    <name evidence="1" type="ORF">HPB50_002966</name>
</gene>
<protein>
    <submittedName>
        <fullName evidence="1">Uncharacterized protein</fullName>
    </submittedName>
</protein>
<sequence length="193" mass="21631">MKARIIDRVVYSPYPSVEIPEFSFYTLAKQQLLVNPEKPLLVSDVVGLTRRETLAHMERYAMGFRRNGVAQGDRICVHLDNGVENLVALYGCILAGAVVVLAKPSLTENELRYQAEDCDCTHILTEKKYTEKVAKVAAALSMKGTFCMEPASGFVPVAEFLDLDEKAFVEVVVEKPRDTVLASVLHFWKHWIA</sequence>